<feature type="binding site" evidence="16">
    <location>
        <begin position="545"/>
        <end position="552"/>
    </location>
    <ligand>
        <name>ATP</name>
        <dbReference type="ChEBI" id="CHEBI:30616"/>
    </ligand>
</feature>
<organism evidence="20 21">
    <name type="scientific">Lampropedia hyalina DSM 16112</name>
    <dbReference type="NCBI Taxonomy" id="1122156"/>
    <lineage>
        <taxon>Bacteria</taxon>
        <taxon>Pseudomonadati</taxon>
        <taxon>Pseudomonadota</taxon>
        <taxon>Betaproteobacteria</taxon>
        <taxon>Burkholderiales</taxon>
        <taxon>Comamonadaceae</taxon>
        <taxon>Lampropedia</taxon>
    </lineage>
</organism>
<dbReference type="PANTHER" id="PTHR22683:SF41">
    <property type="entry name" value="DNA TRANSLOCASE FTSK"/>
    <property type="match status" value="1"/>
</dbReference>
<evidence type="ECO:0000256" key="7">
    <source>
        <dbReference type="ARBA" id="ARBA00022741"/>
    </source>
</evidence>
<dbReference type="Gene3D" id="3.30.980.40">
    <property type="match status" value="1"/>
</dbReference>
<dbReference type="CDD" id="cd01127">
    <property type="entry name" value="TrwB_TraG_TraD_VirD4"/>
    <property type="match status" value="1"/>
</dbReference>
<feature type="transmembrane region" description="Helical" evidence="18">
    <location>
        <begin position="27"/>
        <end position="46"/>
    </location>
</feature>
<dbReference type="GO" id="GO:0007059">
    <property type="term" value="P:chromosome segregation"/>
    <property type="evidence" value="ECO:0007669"/>
    <property type="project" value="UniProtKB-KW"/>
</dbReference>
<keyword evidence="6 18" id="KW-0812">Transmembrane</keyword>
<evidence type="ECO:0000256" key="16">
    <source>
        <dbReference type="PROSITE-ProRule" id="PRU00289"/>
    </source>
</evidence>
<evidence type="ECO:0000256" key="15">
    <source>
        <dbReference type="ARBA" id="ARBA00025923"/>
    </source>
</evidence>
<dbReference type="RefSeq" id="WP_084522753.1">
    <property type="nucleotide sequence ID" value="NZ_FQUZ01000005.1"/>
</dbReference>
<evidence type="ECO:0000256" key="17">
    <source>
        <dbReference type="SAM" id="MobiDB-lite"/>
    </source>
</evidence>
<evidence type="ECO:0000256" key="14">
    <source>
        <dbReference type="ARBA" id="ARBA00024784"/>
    </source>
</evidence>
<dbReference type="GO" id="GO:0005886">
    <property type="term" value="C:plasma membrane"/>
    <property type="evidence" value="ECO:0007669"/>
    <property type="project" value="UniProtKB-SubCell"/>
</dbReference>
<keyword evidence="21" id="KW-1185">Reference proteome</keyword>
<keyword evidence="4" id="KW-1003">Cell membrane</keyword>
<dbReference type="FunFam" id="3.40.50.300:FF:000209">
    <property type="entry name" value="Cell division protein FtsK"/>
    <property type="match status" value="1"/>
</dbReference>
<keyword evidence="9 16" id="KW-0067">ATP-binding</keyword>
<evidence type="ECO:0000256" key="18">
    <source>
        <dbReference type="SAM" id="Phobius"/>
    </source>
</evidence>
<feature type="compositionally biased region" description="Low complexity" evidence="17">
    <location>
        <begin position="363"/>
        <end position="379"/>
    </location>
</feature>
<dbReference type="GO" id="GO:0005524">
    <property type="term" value="F:ATP binding"/>
    <property type="evidence" value="ECO:0007669"/>
    <property type="project" value="UniProtKB-UniRule"/>
</dbReference>
<evidence type="ECO:0000256" key="10">
    <source>
        <dbReference type="ARBA" id="ARBA00022989"/>
    </source>
</evidence>
<evidence type="ECO:0000256" key="4">
    <source>
        <dbReference type="ARBA" id="ARBA00022475"/>
    </source>
</evidence>
<comment type="function">
    <text evidence="14">Essential cell division protein that coordinates cell division and chromosome segregation. The N-terminus is involved in assembly of the cell-division machinery. The C-terminus functions as a DNA motor that moves dsDNA in an ATP-dependent manner towards the dif recombination site, which is located within the replication terminus region. Translocation stops specifically at Xer-dif sites, where FtsK interacts with the Xer recombinase, allowing activation of chromosome unlinking by recombination. FtsK orienting polar sequences (KOPS) guide the direction of DNA translocation. FtsK can remove proteins from DNA as it translocates, but translocation stops specifically at XerCD-dif site, thereby preventing removal of XerC and XerD from dif.</text>
</comment>
<dbReference type="InterPro" id="IPR025199">
    <property type="entry name" value="FtsK_4TM"/>
</dbReference>
<comment type="similarity">
    <text evidence="3">Belongs to the FtsK/SpoIIIE/SftA family.</text>
</comment>
<dbReference type="InterPro" id="IPR036388">
    <property type="entry name" value="WH-like_DNA-bd_sf"/>
</dbReference>
<evidence type="ECO:0000259" key="19">
    <source>
        <dbReference type="PROSITE" id="PS50901"/>
    </source>
</evidence>
<evidence type="ECO:0000256" key="9">
    <source>
        <dbReference type="ARBA" id="ARBA00022840"/>
    </source>
</evidence>
<dbReference type="Pfam" id="PF17854">
    <property type="entry name" value="FtsK_alpha"/>
    <property type="match status" value="1"/>
</dbReference>
<feature type="transmembrane region" description="Helical" evidence="18">
    <location>
        <begin position="183"/>
        <end position="202"/>
    </location>
</feature>
<evidence type="ECO:0000256" key="8">
    <source>
        <dbReference type="ARBA" id="ARBA00022829"/>
    </source>
</evidence>
<evidence type="ECO:0000256" key="13">
    <source>
        <dbReference type="ARBA" id="ARBA00023306"/>
    </source>
</evidence>
<dbReference type="PROSITE" id="PS50901">
    <property type="entry name" value="FTSK"/>
    <property type="match status" value="1"/>
</dbReference>
<dbReference type="PANTHER" id="PTHR22683">
    <property type="entry name" value="SPORULATION PROTEIN RELATED"/>
    <property type="match status" value="1"/>
</dbReference>
<dbReference type="InterPro" id="IPR018541">
    <property type="entry name" value="Ftsk_gamma"/>
</dbReference>
<dbReference type="EMBL" id="FQUZ01000005">
    <property type="protein sequence ID" value="SHE64763.1"/>
    <property type="molecule type" value="Genomic_DNA"/>
</dbReference>
<dbReference type="GO" id="GO:0051301">
    <property type="term" value="P:cell division"/>
    <property type="evidence" value="ECO:0007669"/>
    <property type="project" value="UniProtKB-KW"/>
</dbReference>
<feature type="domain" description="FtsK" evidence="19">
    <location>
        <begin position="528"/>
        <end position="737"/>
    </location>
</feature>
<dbReference type="Proteomes" id="UP000184327">
    <property type="component" value="Unassembled WGS sequence"/>
</dbReference>
<reference evidence="20 21" key="1">
    <citation type="submission" date="2016-11" db="EMBL/GenBank/DDBJ databases">
        <authorList>
            <person name="Jaros S."/>
            <person name="Januszkiewicz K."/>
            <person name="Wedrychowicz H."/>
        </authorList>
    </citation>
    <scope>NUCLEOTIDE SEQUENCE [LARGE SCALE GENOMIC DNA]</scope>
    <source>
        <strain evidence="20 21">DSM 16112</strain>
    </source>
</reference>
<dbReference type="Gene3D" id="1.10.10.10">
    <property type="entry name" value="Winged helix-like DNA-binding domain superfamily/Winged helix DNA-binding domain"/>
    <property type="match status" value="1"/>
</dbReference>
<keyword evidence="8" id="KW-0159">Chromosome partition</keyword>
<evidence type="ECO:0000256" key="1">
    <source>
        <dbReference type="ARBA" id="ARBA00004533"/>
    </source>
</evidence>
<comment type="subcellular location">
    <subcellularLocation>
        <location evidence="1">Cell inner membrane</location>
    </subcellularLocation>
    <subcellularLocation>
        <location evidence="2">Cell membrane</location>
        <topology evidence="2">Multi-pass membrane protein</topology>
    </subcellularLocation>
</comment>
<dbReference type="InterPro" id="IPR050206">
    <property type="entry name" value="FtsK/SpoIIIE/SftA"/>
</dbReference>
<evidence type="ECO:0000313" key="20">
    <source>
        <dbReference type="EMBL" id="SHE64763.1"/>
    </source>
</evidence>
<name>A0A1M4V7C4_9BURK</name>
<dbReference type="Pfam" id="PF09397">
    <property type="entry name" value="FtsK_gamma"/>
    <property type="match status" value="1"/>
</dbReference>
<keyword evidence="7 16" id="KW-0547">Nucleotide-binding</keyword>
<feature type="region of interest" description="Disordered" evidence="17">
    <location>
        <begin position="265"/>
        <end position="384"/>
    </location>
</feature>
<keyword evidence="13" id="KW-0131">Cell cycle</keyword>
<dbReference type="InterPro" id="IPR027417">
    <property type="entry name" value="P-loop_NTPase"/>
</dbReference>
<evidence type="ECO:0000313" key="21">
    <source>
        <dbReference type="Proteomes" id="UP000184327"/>
    </source>
</evidence>
<dbReference type="Pfam" id="PF01580">
    <property type="entry name" value="FtsK_SpoIIIE"/>
    <property type="match status" value="1"/>
</dbReference>
<feature type="compositionally biased region" description="Basic and acidic residues" evidence="17">
    <location>
        <begin position="286"/>
        <end position="313"/>
    </location>
</feature>
<dbReference type="OrthoDB" id="9807790at2"/>
<dbReference type="Gene3D" id="3.40.50.300">
    <property type="entry name" value="P-loop containing nucleotide triphosphate hydrolases"/>
    <property type="match status" value="1"/>
</dbReference>
<evidence type="ECO:0000256" key="12">
    <source>
        <dbReference type="ARBA" id="ARBA00023136"/>
    </source>
</evidence>
<dbReference type="AlphaFoldDB" id="A0A1M4V7C4"/>
<evidence type="ECO:0000256" key="3">
    <source>
        <dbReference type="ARBA" id="ARBA00006474"/>
    </source>
</evidence>
<keyword evidence="10 18" id="KW-1133">Transmembrane helix</keyword>
<evidence type="ECO:0000256" key="11">
    <source>
        <dbReference type="ARBA" id="ARBA00023125"/>
    </source>
</evidence>
<dbReference type="STRING" id="1122156.SAMN02745117_00609"/>
<keyword evidence="12 18" id="KW-0472">Membrane</keyword>
<feature type="compositionally biased region" description="Low complexity" evidence="17">
    <location>
        <begin position="323"/>
        <end position="335"/>
    </location>
</feature>
<evidence type="ECO:0000256" key="5">
    <source>
        <dbReference type="ARBA" id="ARBA00022618"/>
    </source>
</evidence>
<keyword evidence="5" id="KW-0132">Cell division</keyword>
<dbReference type="GO" id="GO:0003677">
    <property type="term" value="F:DNA binding"/>
    <property type="evidence" value="ECO:0007669"/>
    <property type="project" value="UniProtKB-KW"/>
</dbReference>
<comment type="subunit">
    <text evidence="15">Homohexamer. Forms a ring that surrounds DNA.</text>
</comment>
<evidence type="ECO:0000256" key="6">
    <source>
        <dbReference type="ARBA" id="ARBA00022692"/>
    </source>
</evidence>
<dbReference type="SMART" id="SM00843">
    <property type="entry name" value="Ftsk_gamma"/>
    <property type="match status" value="1"/>
</dbReference>
<dbReference type="Pfam" id="PF13491">
    <property type="entry name" value="FtsK_4TM"/>
    <property type="match status" value="1"/>
</dbReference>
<dbReference type="InterPro" id="IPR002543">
    <property type="entry name" value="FtsK_dom"/>
</dbReference>
<feature type="transmembrane region" description="Helical" evidence="18">
    <location>
        <begin position="129"/>
        <end position="148"/>
    </location>
</feature>
<gene>
    <name evidence="20" type="ORF">SAMN02745117_00609</name>
</gene>
<protein>
    <submittedName>
        <fullName evidence="20">DNA segregation ATPase FtsK/SpoIIIE</fullName>
    </submittedName>
</protein>
<accession>A0A1M4V7C4</accession>
<dbReference type="SUPFAM" id="SSF52540">
    <property type="entry name" value="P-loop containing nucleoside triphosphate hydrolases"/>
    <property type="match status" value="1"/>
</dbReference>
<feature type="transmembrane region" description="Helical" evidence="18">
    <location>
        <begin position="79"/>
        <end position="100"/>
    </location>
</feature>
<dbReference type="InterPro" id="IPR041027">
    <property type="entry name" value="FtsK_alpha"/>
</dbReference>
<keyword evidence="11" id="KW-0238">DNA-binding</keyword>
<dbReference type="SUPFAM" id="SSF46785">
    <property type="entry name" value="Winged helix' DNA-binding domain"/>
    <property type="match status" value="1"/>
</dbReference>
<sequence length="887" mass="95559">MRFSNNTFNSTTYLPQRGIFSRFGQDALLFAALVAWVGWVCALLSYSRADHAWSSSGTAATAARPANWLGQAGAYLADVSYFLLGFSVWVLVAVLAVFWWRSFRNWMRGGGLPAPDASLLMLRLWTRRLLWMLGLAGLLVASTVLEWSRLYSLEHLLPNHSGGAVGYWMGPLMMRWLGDTGSTVAALAVALALVSWILGFSWGRVAERIGIWVARVADPSQPWSLNARAWWAGKVANGPWNTPEAPARTQKKSGFSIPSEPELMAETDAPASEPKPVKKKSSFTIRIERRLPEGEGTRAGRTDTARPETRDSDSASGKGRTGAAVPAEAVAAPVARTHANEPELGAPWKDTSTGTGFKPSLVSPPAKAGASKSKPAAAAHGSDSVVTAGGRGLLPATELLDSLAVRQETVTPETLEMTSRLIEKKLMDFGVEVHVVEALPGPVVTRYEIEPAVGVKGAQIVNLSKDLARSLSLMSIRVVETIPGKNCMALELPNARRQTIQLKEILSSPVYLNSGSLLTVGLGKDIVGQPVVADLAKMPHCLVAGTTGSGKSVGINAMILSILYKAEPKDVRLLMIDPKMLEMAIYEGIPHLLCPVVTDMKQAAQGLNWCVAEMERRYKLMSKLGVRNLAGYNAKIKAAQNAGKTVGNPFSLTPEDPEPLGELPHIVIVIDELADLMMVVGKKIEELIARLAQKARAAGIHLILATQRPSVDVITGLIKANVPTRIAFQVSSKIDSRTILDQMGAETLLGMGDMLYMKGGTGQPVRVHGAFVSDNEVHRVVEYLKSQGEPDYVDGVLEGVSAESESDWAVDFDGAAGGEGGEKDPMYDQAVEVVLKDRKASISYVQRKLRIGYNRAARLLEDMEKAGLVSPLTSSGQRDILVPSRGD</sequence>
<evidence type="ECO:0000256" key="2">
    <source>
        <dbReference type="ARBA" id="ARBA00004651"/>
    </source>
</evidence>
<proteinExistence type="inferred from homology"/>
<dbReference type="InterPro" id="IPR036390">
    <property type="entry name" value="WH_DNA-bd_sf"/>
</dbReference>